<reference evidence="3" key="1">
    <citation type="submission" date="2020-10" db="EMBL/GenBank/DDBJ databases">
        <title>Unveiling of a novel bifunctional photoreceptor, Dualchrome1, isolated from a cosmopolitan green alga.</title>
        <authorList>
            <person name="Suzuki S."/>
            <person name="Kawachi M."/>
        </authorList>
    </citation>
    <scope>NUCLEOTIDE SEQUENCE</scope>
    <source>
        <strain evidence="3">NIES 2893</strain>
    </source>
</reference>
<dbReference type="GO" id="GO:0030655">
    <property type="term" value="P:beta-lactam antibiotic catabolic process"/>
    <property type="evidence" value="ECO:0007669"/>
    <property type="project" value="InterPro"/>
</dbReference>
<dbReference type="AlphaFoldDB" id="A0A830HCS6"/>
<organism evidence="3 4">
    <name type="scientific">Pycnococcus provasolii</name>
    <dbReference type="NCBI Taxonomy" id="41880"/>
    <lineage>
        <taxon>Eukaryota</taxon>
        <taxon>Viridiplantae</taxon>
        <taxon>Chlorophyta</taxon>
        <taxon>Pseudoscourfieldiophyceae</taxon>
        <taxon>Pseudoscourfieldiales</taxon>
        <taxon>Pycnococcaceae</taxon>
        <taxon>Pycnococcus</taxon>
    </lineage>
</organism>
<evidence type="ECO:0000313" key="3">
    <source>
        <dbReference type="EMBL" id="GHP02887.1"/>
    </source>
</evidence>
<comment type="caution">
    <text evidence="3">The sequence shown here is derived from an EMBL/GenBank/DDBJ whole genome shotgun (WGS) entry which is preliminary data.</text>
</comment>
<dbReference type="Gene3D" id="3.40.710.10">
    <property type="entry name" value="DD-peptidase/beta-lactamase superfamily"/>
    <property type="match status" value="1"/>
</dbReference>
<evidence type="ECO:0000259" key="2">
    <source>
        <dbReference type="Pfam" id="PF13354"/>
    </source>
</evidence>
<keyword evidence="4" id="KW-1185">Reference proteome</keyword>
<dbReference type="SUPFAM" id="SSF56601">
    <property type="entry name" value="beta-lactamase/transpeptidase-like"/>
    <property type="match status" value="1"/>
</dbReference>
<dbReference type="InterPro" id="IPR012338">
    <property type="entry name" value="Beta-lactam/transpept-like"/>
</dbReference>
<evidence type="ECO:0000256" key="1">
    <source>
        <dbReference type="SAM" id="MobiDB-lite"/>
    </source>
</evidence>
<protein>
    <recommendedName>
        <fullName evidence="2">Beta-lactamase class A catalytic domain-containing protein</fullName>
    </recommendedName>
</protein>
<dbReference type="InterPro" id="IPR045155">
    <property type="entry name" value="Beta-lactam_cat"/>
</dbReference>
<dbReference type="EMBL" id="BNJQ01000004">
    <property type="protein sequence ID" value="GHP02887.1"/>
    <property type="molecule type" value="Genomic_DNA"/>
</dbReference>
<sequence length="518" mass="55458">MASSSSSSQSRVLSAVAGCPPLHGFLKAALVGAPHAPSSSSANLANNARNQGGDVGGQPVEPPSCPNPAGSPKTSMGGETELKAYSPKQDASSKHFTQIDVARFEEIVLAACPPRVRENGVNDCRVQASLVVGDGDDAYVVTFPTDSPYLYPASTTKLLTCVAALRRLASLRKKLGADVTLDTPIVVHPHALRVGDRGAKHDVADEDAMRRTRAQYLPWTRRRLTVRLLIQRVAIHSDNRANNVLMDLAGGAHALADAARSCKLDETRVVHRLSPSARVEGEPTVSNADEHAPAVTYYASTGAFTTPPVSPPPVRGVSEEPQPLLIGSAHVTSEGLVEQPMDFAKRNHSPLSEMQQLLRLVCAGKVPGVDTHDLQVLVHALACAPQDASRLNVPLNRRVYFDDWNKLFAPGVARVLAGSSDVQLHGKLGQAYGFTLENSRIAHILTGRAYYLAAGIYTNENGVLNDDAYEYDEAEAFLDNLAEFVTRALWTVETKCVLGLADDLASLRVDVVLDVPAP</sequence>
<accession>A0A830HCS6</accession>
<feature type="compositionally biased region" description="Low complexity" evidence="1">
    <location>
        <begin position="36"/>
        <end position="50"/>
    </location>
</feature>
<feature type="region of interest" description="Disordered" evidence="1">
    <location>
        <begin position="34"/>
        <end position="91"/>
    </location>
</feature>
<dbReference type="Pfam" id="PF13354">
    <property type="entry name" value="Beta-lactamase2"/>
    <property type="match status" value="1"/>
</dbReference>
<evidence type="ECO:0000313" key="4">
    <source>
        <dbReference type="Proteomes" id="UP000660262"/>
    </source>
</evidence>
<feature type="domain" description="Beta-lactamase class A catalytic" evidence="2">
    <location>
        <begin position="150"/>
        <end position="282"/>
    </location>
</feature>
<name>A0A830HCS6_9CHLO</name>
<dbReference type="Proteomes" id="UP000660262">
    <property type="component" value="Unassembled WGS sequence"/>
</dbReference>
<proteinExistence type="predicted"/>
<dbReference type="GO" id="GO:0008800">
    <property type="term" value="F:beta-lactamase activity"/>
    <property type="evidence" value="ECO:0007669"/>
    <property type="project" value="InterPro"/>
</dbReference>
<dbReference type="OrthoDB" id="2019034at2759"/>
<gene>
    <name evidence="3" type="ORF">PPROV_000164200</name>
</gene>